<comment type="function">
    <text evidence="8">Catalyzes the conversion of inosine 5'-phosphate (IMP) to xanthosine 5'-phosphate (XMP), the first committed and rate-limiting step in the de novo synthesis of guanine nucleotides, and therefore plays an important role in the regulation of cell growth.</text>
</comment>
<dbReference type="HAMAP" id="MF_01964">
    <property type="entry name" value="IMPDH"/>
    <property type="match status" value="1"/>
</dbReference>
<feature type="domain" description="CBS" evidence="14">
    <location>
        <begin position="95"/>
        <end position="151"/>
    </location>
</feature>
<dbReference type="GO" id="GO:0046872">
    <property type="term" value="F:metal ion binding"/>
    <property type="evidence" value="ECO:0007669"/>
    <property type="project" value="UniProtKB-UniRule"/>
</dbReference>
<feature type="binding site" evidence="8">
    <location>
        <begin position="334"/>
        <end position="336"/>
    </location>
    <ligand>
        <name>IMP</name>
        <dbReference type="ChEBI" id="CHEBI:58053"/>
    </ligand>
</feature>
<feature type="domain" description="CBS" evidence="14">
    <location>
        <begin position="154"/>
        <end position="210"/>
    </location>
</feature>
<dbReference type="FunFam" id="3.20.20.70:FF:000003">
    <property type="entry name" value="GMP reductase"/>
    <property type="match status" value="1"/>
</dbReference>
<comment type="caution">
    <text evidence="15">The sequence shown here is derived from an EMBL/GenBank/DDBJ whole genome shotgun (WGS) entry which is preliminary data.</text>
</comment>
<dbReference type="GO" id="GO:0000166">
    <property type="term" value="F:nucleotide binding"/>
    <property type="evidence" value="ECO:0007669"/>
    <property type="project" value="UniProtKB-UniRule"/>
</dbReference>
<dbReference type="SMART" id="SM01240">
    <property type="entry name" value="IMPDH"/>
    <property type="match status" value="1"/>
</dbReference>
<dbReference type="PROSITE" id="PS51371">
    <property type="entry name" value="CBS"/>
    <property type="match status" value="2"/>
</dbReference>
<comment type="subunit">
    <text evidence="2 8">Homotetramer.</text>
</comment>
<dbReference type="Gene3D" id="3.20.20.70">
    <property type="entry name" value="Aldolase class I"/>
    <property type="match status" value="1"/>
</dbReference>
<keyword evidence="4" id="KW-0677">Repeat</keyword>
<feature type="binding site" description="in other chain" evidence="8 11">
    <location>
        <position position="298"/>
    </location>
    <ligand>
        <name>K(+)</name>
        <dbReference type="ChEBI" id="CHEBI:29103"/>
        <note>ligand shared between two tetrameric partners</note>
    </ligand>
</feature>
<evidence type="ECO:0000259" key="14">
    <source>
        <dbReference type="PROSITE" id="PS51371"/>
    </source>
</evidence>
<keyword evidence="8" id="KW-0332">GMP biosynthesis</keyword>
<feature type="binding site" evidence="8">
    <location>
        <position position="466"/>
    </location>
    <ligand>
        <name>K(+)</name>
        <dbReference type="ChEBI" id="CHEBI:29103"/>
        <note>ligand shared between two tetrameric partners</note>
    </ligand>
</feature>
<evidence type="ECO:0000256" key="6">
    <source>
        <dbReference type="ARBA" id="ARBA00023002"/>
    </source>
</evidence>
<dbReference type="SMART" id="SM00116">
    <property type="entry name" value="CBS"/>
    <property type="match status" value="2"/>
</dbReference>
<feature type="binding site" evidence="8">
    <location>
        <position position="245"/>
    </location>
    <ligand>
        <name>NAD(+)</name>
        <dbReference type="ChEBI" id="CHEBI:57540"/>
    </ligand>
</feature>
<evidence type="ECO:0000256" key="5">
    <source>
        <dbReference type="ARBA" id="ARBA00022958"/>
    </source>
</evidence>
<keyword evidence="6 8" id="KW-0560">Oxidoreductase</keyword>
<dbReference type="EMBL" id="DUFG01000027">
    <property type="protein sequence ID" value="HIH08848.1"/>
    <property type="molecule type" value="Genomic_DNA"/>
</dbReference>
<sequence>MVGRGKIPLTLTFDDVLIAPAASDILPSKVDLKTRLTRKISLNVPILSAAMDTVTEHSAAISIAQHGGMGVIHKNMGIEQQADEVDKVKRSEYWIVSSPVTIAPDATLAEINAFKETHDIGSFPVVEKGRLVGILTNRDIKFETNLRKKASEMMTRKVVTVKKAVSMEEATKIMHRNRIEKLPIVDSSGKLKGLITATDIENKKKHPYASKDREGRLIVGAAVGPNDDARVKALVEKEVDVIVVDTSHGHSKNVIEGVKRYKKKFNVQLIAGNVATAEATRALIKAGADAVKVGLGPGTICTTRVVTGVGVPQITAVMECAKAAKVSGVPIISDGGIRYSGDIVKAIAAGADSVMIGSLLAGCEETPGKTVFLNGRKFKQYRGMGSVGAMEKGSKDRYFQAEVSQKSKFVPEGIEGVVPFKGTIAEVLYQLTGGLRAGMGLTGSRSIKELQKAKLIRITHAGVQESHPHDVTITEEAPNYSIFNS</sequence>
<evidence type="ECO:0000256" key="3">
    <source>
        <dbReference type="ARBA" id="ARBA00022723"/>
    </source>
</evidence>
<dbReference type="CDD" id="cd00381">
    <property type="entry name" value="IMPDH"/>
    <property type="match status" value="1"/>
</dbReference>
<dbReference type="Proteomes" id="UP000577419">
    <property type="component" value="Unassembled WGS sequence"/>
</dbReference>
<dbReference type="InterPro" id="IPR013785">
    <property type="entry name" value="Aldolase_TIM"/>
</dbReference>
<dbReference type="PANTHER" id="PTHR11911:SF111">
    <property type="entry name" value="INOSINE-5'-MONOPHOSPHATE DEHYDROGENASE"/>
    <property type="match status" value="1"/>
</dbReference>
<evidence type="ECO:0000256" key="13">
    <source>
        <dbReference type="RuleBase" id="RU003927"/>
    </source>
</evidence>
<feature type="binding site" evidence="10">
    <location>
        <begin position="245"/>
        <end position="247"/>
    </location>
    <ligand>
        <name>NAD(+)</name>
        <dbReference type="ChEBI" id="CHEBI:57540"/>
    </ligand>
</feature>
<dbReference type="Pfam" id="PF00571">
    <property type="entry name" value="CBS"/>
    <property type="match status" value="2"/>
</dbReference>
<evidence type="ECO:0000256" key="11">
    <source>
        <dbReference type="PIRSR" id="PIRSR000130-4"/>
    </source>
</evidence>
<dbReference type="SUPFAM" id="SSF54631">
    <property type="entry name" value="CBS-domain pair"/>
    <property type="match status" value="1"/>
</dbReference>
<evidence type="ECO:0000256" key="8">
    <source>
        <dbReference type="HAMAP-Rule" id="MF_01964"/>
    </source>
</evidence>
<comment type="activity regulation">
    <text evidence="8">Mycophenolic acid (MPA) is a non-competitive inhibitor that prevents formation of the closed enzyme conformation by binding to the same site as the amobile flap. In contrast, mizoribine monophosphate (MZP) is a competitive inhibitor that induces the closed conformation. MPA is a potent inhibitor of mammalian IMPDHs but a poor inhibitor of the bacterial enzymes. MZP is a more potent inhibitor of bacterial IMPDH.</text>
</comment>
<keyword evidence="8 10" id="KW-0520">NAD</keyword>
<comment type="catalytic activity">
    <reaction evidence="8">
        <text>IMP + NAD(+) + H2O = XMP + NADH + H(+)</text>
        <dbReference type="Rhea" id="RHEA:11708"/>
        <dbReference type="ChEBI" id="CHEBI:15377"/>
        <dbReference type="ChEBI" id="CHEBI:15378"/>
        <dbReference type="ChEBI" id="CHEBI:57464"/>
        <dbReference type="ChEBI" id="CHEBI:57540"/>
        <dbReference type="ChEBI" id="CHEBI:57945"/>
        <dbReference type="ChEBI" id="CHEBI:58053"/>
        <dbReference type="EC" id="1.1.1.205"/>
    </reaction>
</comment>
<evidence type="ECO:0000256" key="10">
    <source>
        <dbReference type="PIRSR" id="PIRSR000130-3"/>
    </source>
</evidence>
<dbReference type="PANTHER" id="PTHR11911">
    <property type="entry name" value="INOSINE-5-MONOPHOSPHATE DEHYDROGENASE RELATED"/>
    <property type="match status" value="1"/>
</dbReference>
<dbReference type="SUPFAM" id="SSF51412">
    <property type="entry name" value="Inosine monophosphate dehydrogenase (IMPDH)"/>
    <property type="match status" value="1"/>
</dbReference>
<feature type="binding site" description="in other chain" evidence="8 11">
    <location>
        <position position="296"/>
    </location>
    <ligand>
        <name>K(+)</name>
        <dbReference type="ChEBI" id="CHEBI:29103"/>
        <note>ligand shared between two tetrameric partners</note>
    </ligand>
</feature>
<dbReference type="Pfam" id="PF00478">
    <property type="entry name" value="IMPDH"/>
    <property type="match status" value="1"/>
</dbReference>
<evidence type="ECO:0000256" key="1">
    <source>
        <dbReference type="ARBA" id="ARBA00005502"/>
    </source>
</evidence>
<feature type="binding site" evidence="8">
    <location>
        <begin position="381"/>
        <end position="385"/>
    </location>
    <ligand>
        <name>IMP</name>
        <dbReference type="ChEBI" id="CHEBI:58053"/>
    </ligand>
</feature>
<keyword evidence="3 8" id="KW-0479">Metal-binding</keyword>
<dbReference type="GO" id="GO:0003938">
    <property type="term" value="F:IMP dehydrogenase activity"/>
    <property type="evidence" value="ECO:0007669"/>
    <property type="project" value="UniProtKB-UniRule"/>
</dbReference>
<dbReference type="NCBIfam" id="TIGR01302">
    <property type="entry name" value="IMP_dehydrog"/>
    <property type="match status" value="1"/>
</dbReference>
<evidence type="ECO:0000313" key="15">
    <source>
        <dbReference type="EMBL" id="HIH08848.1"/>
    </source>
</evidence>
<evidence type="ECO:0000256" key="2">
    <source>
        <dbReference type="ARBA" id="ARBA00011881"/>
    </source>
</evidence>
<dbReference type="InterPro" id="IPR005990">
    <property type="entry name" value="IMP_DH"/>
</dbReference>
<keyword evidence="8" id="KW-0658">Purine biosynthesis</keyword>
<comment type="cofactor">
    <cofactor evidence="8">
        <name>K(+)</name>
        <dbReference type="ChEBI" id="CHEBI:29103"/>
    </cofactor>
</comment>
<feature type="active site" description="Proton acceptor" evidence="8 9">
    <location>
        <position position="397"/>
    </location>
</feature>
<proteinExistence type="inferred from homology"/>
<dbReference type="GO" id="GO:0006183">
    <property type="term" value="P:GTP biosynthetic process"/>
    <property type="evidence" value="ECO:0007669"/>
    <property type="project" value="TreeGrafter"/>
</dbReference>
<comment type="similarity">
    <text evidence="1 8 13">Belongs to the IMPDH/GMPR family.</text>
</comment>
<dbReference type="PIRSF" id="PIRSF000130">
    <property type="entry name" value="IMPDH"/>
    <property type="match status" value="1"/>
</dbReference>
<reference evidence="16" key="1">
    <citation type="journal article" date="2020" name="bioRxiv">
        <title>A rank-normalized archaeal taxonomy based on genome phylogeny resolves widespread incomplete and uneven classifications.</title>
        <authorList>
            <person name="Rinke C."/>
            <person name="Chuvochina M."/>
            <person name="Mussig A.J."/>
            <person name="Chaumeil P.-A."/>
            <person name="Waite D.W."/>
            <person name="Whitman W.B."/>
            <person name="Parks D.H."/>
            <person name="Hugenholtz P."/>
        </authorList>
    </citation>
    <scope>NUCLEOTIDE SEQUENCE [LARGE SCALE GENOMIC DNA]</scope>
</reference>
<feature type="active site" description="Thioimidate intermediate" evidence="8 9">
    <location>
        <position position="301"/>
    </location>
</feature>
<accession>A0A7J4ITJ7</accession>
<dbReference type="InterPro" id="IPR000644">
    <property type="entry name" value="CBS_dom"/>
</dbReference>
<dbReference type="GO" id="GO:0006177">
    <property type="term" value="P:GMP biosynthetic process"/>
    <property type="evidence" value="ECO:0007669"/>
    <property type="project" value="UniProtKB-UniRule"/>
</dbReference>
<keyword evidence="7 12" id="KW-0129">CBS domain</keyword>
<dbReference type="EC" id="1.1.1.205" evidence="8"/>
<feature type="binding site" evidence="8">
    <location>
        <position position="467"/>
    </location>
    <ligand>
        <name>K(+)</name>
        <dbReference type="ChEBI" id="CHEBI:29103"/>
        <note>ligand shared between two tetrameric partners</note>
    </ligand>
</feature>
<comment type="caution">
    <text evidence="8">Lacks conserved residue(s) required for the propagation of feature annotation.</text>
</comment>
<evidence type="ECO:0000256" key="12">
    <source>
        <dbReference type="PROSITE-ProRule" id="PRU00703"/>
    </source>
</evidence>
<protein>
    <recommendedName>
        <fullName evidence="8">Inosine-5'-monophosphate dehydrogenase</fullName>
        <shortName evidence="8">IMP dehydrogenase</shortName>
        <shortName evidence="8">IMPD</shortName>
        <shortName evidence="8">IMPDH</shortName>
        <ecNumber evidence="8">1.1.1.205</ecNumber>
    </recommendedName>
</protein>
<comment type="pathway">
    <text evidence="8">Purine metabolism; XMP biosynthesis via de novo pathway; XMP from IMP: step 1/1.</text>
</comment>
<feature type="binding site" evidence="8 10">
    <location>
        <begin position="294"/>
        <end position="296"/>
    </location>
    <ligand>
        <name>NAD(+)</name>
        <dbReference type="ChEBI" id="CHEBI:57540"/>
    </ligand>
</feature>
<dbReference type="AlphaFoldDB" id="A0A7J4ITJ7"/>
<feature type="binding site" evidence="8">
    <location>
        <position position="412"/>
    </location>
    <ligand>
        <name>IMP</name>
        <dbReference type="ChEBI" id="CHEBI:58053"/>
    </ligand>
</feature>
<organism evidence="15 16">
    <name type="scientific">Candidatus Iainarchaeum sp</name>
    <dbReference type="NCBI Taxonomy" id="3101447"/>
    <lineage>
        <taxon>Archaea</taxon>
        <taxon>Candidatus Iainarchaeota</taxon>
        <taxon>Candidatus Iainarchaeia</taxon>
        <taxon>Candidatus Iainarchaeales</taxon>
        <taxon>Candidatus Iainarchaeaceae</taxon>
        <taxon>Candidatus Iainarchaeum</taxon>
    </lineage>
</organism>
<evidence type="ECO:0000256" key="7">
    <source>
        <dbReference type="ARBA" id="ARBA00023122"/>
    </source>
</evidence>
<dbReference type="UniPathway" id="UPA00601">
    <property type="reaction ID" value="UER00295"/>
</dbReference>
<feature type="binding site" description="in other chain" evidence="8 11">
    <location>
        <position position="301"/>
    </location>
    <ligand>
        <name>K(+)</name>
        <dbReference type="ChEBI" id="CHEBI:29103"/>
        <note>ligand shared between two tetrameric partners</note>
    </ligand>
</feature>
<evidence type="ECO:0000256" key="9">
    <source>
        <dbReference type="PIRSR" id="PIRSR000130-1"/>
    </source>
</evidence>
<feature type="binding site" evidence="8">
    <location>
        <position position="465"/>
    </location>
    <ligand>
        <name>K(+)</name>
        <dbReference type="ChEBI" id="CHEBI:29103"/>
        <note>ligand shared between two tetrameric partners</note>
    </ligand>
</feature>
<dbReference type="CDD" id="cd04601">
    <property type="entry name" value="CBS_pair_IMPDH"/>
    <property type="match status" value="1"/>
</dbReference>
<name>A0A7J4ITJ7_9ARCH</name>
<dbReference type="InterPro" id="IPR001093">
    <property type="entry name" value="IMP_DH_GMPRt"/>
</dbReference>
<evidence type="ECO:0000313" key="16">
    <source>
        <dbReference type="Proteomes" id="UP000577419"/>
    </source>
</evidence>
<evidence type="ECO:0000256" key="4">
    <source>
        <dbReference type="ARBA" id="ARBA00022737"/>
    </source>
</evidence>
<keyword evidence="5 8" id="KW-0630">Potassium</keyword>
<feature type="binding site" evidence="8">
    <location>
        <begin position="357"/>
        <end position="358"/>
    </location>
    <ligand>
        <name>IMP</name>
        <dbReference type="ChEBI" id="CHEBI:58053"/>
    </ligand>
</feature>
<dbReference type="InterPro" id="IPR046342">
    <property type="entry name" value="CBS_dom_sf"/>
</dbReference>
<gene>
    <name evidence="8 15" type="primary">guaB</name>
    <name evidence="15" type="ORF">HA237_05780</name>
</gene>